<keyword evidence="2" id="KW-1185">Reference proteome</keyword>
<reference evidence="1 2" key="1">
    <citation type="submission" date="2019-06" db="EMBL/GenBank/DDBJ databases">
        <title>A chromosomal-level reference genome of Carpinus fangiana (Coryloideae, Betulaceae).</title>
        <authorList>
            <person name="Yang X."/>
            <person name="Wang Z."/>
            <person name="Zhang L."/>
            <person name="Hao G."/>
            <person name="Liu J."/>
            <person name="Yang Y."/>
        </authorList>
    </citation>
    <scope>NUCLEOTIDE SEQUENCE [LARGE SCALE GENOMIC DNA]</scope>
    <source>
        <strain evidence="1">Cfa_2016G</strain>
        <tissue evidence="1">Leaf</tissue>
    </source>
</reference>
<dbReference type="AlphaFoldDB" id="A0A5N6R7V8"/>
<protein>
    <submittedName>
        <fullName evidence="1">Uncharacterized protein</fullName>
    </submittedName>
</protein>
<organism evidence="1 2">
    <name type="scientific">Carpinus fangiana</name>
    <dbReference type="NCBI Taxonomy" id="176857"/>
    <lineage>
        <taxon>Eukaryota</taxon>
        <taxon>Viridiplantae</taxon>
        <taxon>Streptophyta</taxon>
        <taxon>Embryophyta</taxon>
        <taxon>Tracheophyta</taxon>
        <taxon>Spermatophyta</taxon>
        <taxon>Magnoliopsida</taxon>
        <taxon>eudicotyledons</taxon>
        <taxon>Gunneridae</taxon>
        <taxon>Pentapetalae</taxon>
        <taxon>rosids</taxon>
        <taxon>fabids</taxon>
        <taxon>Fagales</taxon>
        <taxon>Betulaceae</taxon>
        <taxon>Carpinus</taxon>
    </lineage>
</organism>
<sequence>MAAIQSRFLGRHHSLLADQYPPVTAKGWNDGNCWLHILHLKTRLGELEKSSISAPRESSIKQFAMVLMLSSSLPVMLLFMVRVKI</sequence>
<gene>
    <name evidence="1" type="ORF">FH972_013015</name>
</gene>
<evidence type="ECO:0000313" key="1">
    <source>
        <dbReference type="EMBL" id="KAE8056225.1"/>
    </source>
</evidence>
<name>A0A5N6R7V8_9ROSI</name>
<accession>A0A5N6R7V8</accession>
<proteinExistence type="predicted"/>
<evidence type="ECO:0000313" key="2">
    <source>
        <dbReference type="Proteomes" id="UP000327013"/>
    </source>
</evidence>
<dbReference type="EMBL" id="CM017325">
    <property type="protein sequence ID" value="KAE8056225.1"/>
    <property type="molecule type" value="Genomic_DNA"/>
</dbReference>
<dbReference type="Proteomes" id="UP000327013">
    <property type="component" value="Chromosome 5"/>
</dbReference>